<keyword evidence="1" id="KW-0472">Membrane</keyword>
<evidence type="ECO:0000313" key="3">
    <source>
        <dbReference type="Proteomes" id="UP000625976"/>
    </source>
</evidence>
<keyword evidence="1" id="KW-0812">Transmembrane</keyword>
<evidence type="ECO:0000313" key="2">
    <source>
        <dbReference type="EMBL" id="GGG46962.1"/>
    </source>
</evidence>
<organism evidence="2 3">
    <name type="scientific">Bizionia arctica</name>
    <dbReference type="NCBI Taxonomy" id="1495645"/>
    <lineage>
        <taxon>Bacteria</taxon>
        <taxon>Pseudomonadati</taxon>
        <taxon>Bacteroidota</taxon>
        <taxon>Flavobacteriia</taxon>
        <taxon>Flavobacteriales</taxon>
        <taxon>Flavobacteriaceae</taxon>
        <taxon>Bizionia</taxon>
    </lineage>
</organism>
<accession>A0A917LN60</accession>
<reference evidence="2" key="1">
    <citation type="journal article" date="2014" name="Int. J. Syst. Evol. Microbiol.">
        <title>Complete genome sequence of Corynebacterium casei LMG S-19264T (=DSM 44701T), isolated from a smear-ripened cheese.</title>
        <authorList>
            <consortium name="US DOE Joint Genome Institute (JGI-PGF)"/>
            <person name="Walter F."/>
            <person name="Albersmeier A."/>
            <person name="Kalinowski J."/>
            <person name="Ruckert C."/>
        </authorList>
    </citation>
    <scope>NUCLEOTIDE SEQUENCE</scope>
    <source>
        <strain evidence="2">CGMCC 1.12751</strain>
    </source>
</reference>
<evidence type="ECO:0000256" key="1">
    <source>
        <dbReference type="SAM" id="Phobius"/>
    </source>
</evidence>
<keyword evidence="1" id="KW-1133">Transmembrane helix</keyword>
<dbReference type="AlphaFoldDB" id="A0A917LN60"/>
<sequence>MEPEKFANGFRLPRSSEFMQILGIVGVAFFGICSIFAFKKLFDKKAGLIINKQGITDNSGGTSIGLVKWNDIIGIRMEQVHSQKFMMLEVSNPEYYIDLKKNRIGKMAMRANYDKFGSPISISANSLKINFAKLQALIEEQYKINNEIKIKSGAEIEIGKEIFTN</sequence>
<name>A0A917LN60_9FLAO</name>
<dbReference type="Proteomes" id="UP000625976">
    <property type="component" value="Unassembled WGS sequence"/>
</dbReference>
<feature type="transmembrane region" description="Helical" evidence="1">
    <location>
        <begin position="18"/>
        <end position="38"/>
    </location>
</feature>
<gene>
    <name evidence="2" type="ORF">GCM10010976_17990</name>
</gene>
<keyword evidence="3" id="KW-1185">Reference proteome</keyword>
<dbReference type="EMBL" id="BMFQ01000002">
    <property type="protein sequence ID" value="GGG46962.1"/>
    <property type="molecule type" value="Genomic_DNA"/>
</dbReference>
<dbReference type="NCBIfam" id="NF041635">
    <property type="entry name" value="STM3941_fam"/>
    <property type="match status" value="1"/>
</dbReference>
<dbReference type="InterPro" id="IPR048136">
    <property type="entry name" value="STM3941-like"/>
</dbReference>
<reference evidence="2" key="2">
    <citation type="submission" date="2020-09" db="EMBL/GenBank/DDBJ databases">
        <authorList>
            <person name="Sun Q."/>
            <person name="Zhou Y."/>
        </authorList>
    </citation>
    <scope>NUCLEOTIDE SEQUENCE</scope>
    <source>
        <strain evidence="2">CGMCC 1.12751</strain>
    </source>
</reference>
<protein>
    <submittedName>
        <fullName evidence="2">Uncharacterized protein</fullName>
    </submittedName>
</protein>
<comment type="caution">
    <text evidence="2">The sequence shown here is derived from an EMBL/GenBank/DDBJ whole genome shotgun (WGS) entry which is preliminary data.</text>
</comment>
<proteinExistence type="predicted"/>